<dbReference type="AlphaFoldDB" id="A0A9D5GXZ2"/>
<name>A0A9D5GXZ2_PEA</name>
<evidence type="ECO:0000313" key="2">
    <source>
        <dbReference type="Proteomes" id="UP001058974"/>
    </source>
</evidence>
<organism evidence="1 2">
    <name type="scientific">Pisum sativum</name>
    <name type="common">Garden pea</name>
    <name type="synonym">Lathyrus oleraceus</name>
    <dbReference type="NCBI Taxonomy" id="3888"/>
    <lineage>
        <taxon>Eukaryota</taxon>
        <taxon>Viridiplantae</taxon>
        <taxon>Streptophyta</taxon>
        <taxon>Embryophyta</taxon>
        <taxon>Tracheophyta</taxon>
        <taxon>Spermatophyta</taxon>
        <taxon>Magnoliopsida</taxon>
        <taxon>eudicotyledons</taxon>
        <taxon>Gunneridae</taxon>
        <taxon>Pentapetalae</taxon>
        <taxon>rosids</taxon>
        <taxon>fabids</taxon>
        <taxon>Fabales</taxon>
        <taxon>Fabaceae</taxon>
        <taxon>Papilionoideae</taxon>
        <taxon>50 kb inversion clade</taxon>
        <taxon>NPAAA clade</taxon>
        <taxon>Hologalegina</taxon>
        <taxon>IRL clade</taxon>
        <taxon>Fabeae</taxon>
        <taxon>Lathyrus</taxon>
    </lineage>
</organism>
<dbReference type="Gramene" id="Psat01G0335600-T1">
    <property type="protein sequence ID" value="KAI5445067.1"/>
    <property type="gene ID" value="KIW84_013356"/>
</dbReference>
<accession>A0A9D5GXZ2</accession>
<keyword evidence="2" id="KW-1185">Reference proteome</keyword>
<gene>
    <name evidence="1" type="ORF">KIW84_013356</name>
</gene>
<dbReference type="EMBL" id="JAMSHJ010000001">
    <property type="protein sequence ID" value="KAI5445067.1"/>
    <property type="molecule type" value="Genomic_DNA"/>
</dbReference>
<sequence>MKAMSILPEKVSCMYFGKQWQVFQIIHSLNHQDVASVFRKVSTASRIAPPVTIRTAIPVFSPPPDAISPQVMQPPLVQVAPPINIRQAVPAYDTPQV</sequence>
<evidence type="ECO:0000313" key="1">
    <source>
        <dbReference type="EMBL" id="KAI5445067.1"/>
    </source>
</evidence>
<dbReference type="Proteomes" id="UP001058974">
    <property type="component" value="Chromosome 1"/>
</dbReference>
<proteinExistence type="predicted"/>
<comment type="caution">
    <text evidence="1">The sequence shown here is derived from an EMBL/GenBank/DDBJ whole genome shotgun (WGS) entry which is preliminary data.</text>
</comment>
<reference evidence="1 2" key="1">
    <citation type="journal article" date="2022" name="Nat. Genet.">
        <title>Improved pea reference genome and pan-genome highlight genomic features and evolutionary characteristics.</title>
        <authorList>
            <person name="Yang T."/>
            <person name="Liu R."/>
            <person name="Luo Y."/>
            <person name="Hu S."/>
            <person name="Wang D."/>
            <person name="Wang C."/>
            <person name="Pandey M.K."/>
            <person name="Ge S."/>
            <person name="Xu Q."/>
            <person name="Li N."/>
            <person name="Li G."/>
            <person name="Huang Y."/>
            <person name="Saxena R.K."/>
            <person name="Ji Y."/>
            <person name="Li M."/>
            <person name="Yan X."/>
            <person name="He Y."/>
            <person name="Liu Y."/>
            <person name="Wang X."/>
            <person name="Xiang C."/>
            <person name="Varshney R.K."/>
            <person name="Ding H."/>
            <person name="Gao S."/>
            <person name="Zong X."/>
        </authorList>
    </citation>
    <scope>NUCLEOTIDE SEQUENCE [LARGE SCALE GENOMIC DNA]</scope>
    <source>
        <strain evidence="1 2">cv. Zhongwan 6</strain>
    </source>
</reference>
<protein>
    <submittedName>
        <fullName evidence="1">Uncharacterized protein</fullName>
    </submittedName>
</protein>